<dbReference type="OrthoDB" id="9881749at2759"/>
<dbReference type="AlphaFoldDB" id="H9GBC3"/>
<reference evidence="2" key="1">
    <citation type="submission" date="2009-12" db="EMBL/GenBank/DDBJ databases">
        <title>The Genome Sequence of Anolis carolinensis (Green Anole Lizard).</title>
        <authorList>
            <consortium name="The Genome Sequencing Platform"/>
            <person name="Di Palma F."/>
            <person name="Alfoldi J."/>
            <person name="Heiman D."/>
            <person name="Young S."/>
            <person name="Grabherr M."/>
            <person name="Johnson J."/>
            <person name="Lander E.S."/>
            <person name="Lindblad-Toh K."/>
        </authorList>
    </citation>
    <scope>NUCLEOTIDE SEQUENCE [LARGE SCALE GENOMIC DNA]</scope>
    <source>
        <strain evidence="2">JBL SC #1</strain>
    </source>
</reference>
<evidence type="ECO:0000313" key="3">
    <source>
        <dbReference type="Proteomes" id="UP000001646"/>
    </source>
</evidence>
<dbReference type="Bgee" id="ENSACAG00000006392">
    <property type="expression patterns" value="Expressed in dewlap and 2 other cell types or tissues"/>
</dbReference>
<keyword evidence="3" id="KW-1185">Reference proteome</keyword>
<dbReference type="KEGG" id="acs:100561271"/>
<proteinExistence type="predicted"/>
<accession>H9GBC3</accession>
<dbReference type="Ensembl" id="ENSACAT00000006387.4">
    <property type="protein sequence ID" value="ENSACAP00000006248.3"/>
    <property type="gene ID" value="ENSACAG00000006392.4"/>
</dbReference>
<evidence type="ECO:0000313" key="2">
    <source>
        <dbReference type="Ensembl" id="ENSACAP00000006248.3"/>
    </source>
</evidence>
<feature type="coiled-coil region" evidence="1">
    <location>
        <begin position="174"/>
        <end position="254"/>
    </location>
</feature>
<organism evidence="2 3">
    <name type="scientific">Anolis carolinensis</name>
    <name type="common">Green anole</name>
    <name type="synonym">American chameleon</name>
    <dbReference type="NCBI Taxonomy" id="28377"/>
    <lineage>
        <taxon>Eukaryota</taxon>
        <taxon>Metazoa</taxon>
        <taxon>Chordata</taxon>
        <taxon>Craniata</taxon>
        <taxon>Vertebrata</taxon>
        <taxon>Euteleostomi</taxon>
        <taxon>Lepidosauria</taxon>
        <taxon>Squamata</taxon>
        <taxon>Bifurcata</taxon>
        <taxon>Unidentata</taxon>
        <taxon>Episquamata</taxon>
        <taxon>Toxicofera</taxon>
        <taxon>Iguania</taxon>
        <taxon>Dactyloidae</taxon>
        <taxon>Anolis</taxon>
    </lineage>
</organism>
<feature type="coiled-coil region" evidence="1">
    <location>
        <begin position="28"/>
        <end position="90"/>
    </location>
</feature>
<reference evidence="2" key="3">
    <citation type="submission" date="2025-09" db="UniProtKB">
        <authorList>
            <consortium name="Ensembl"/>
        </authorList>
    </citation>
    <scope>IDENTIFICATION</scope>
</reference>
<dbReference type="HOGENOM" id="CLU_085397_1_0_1"/>
<dbReference type="InParanoid" id="H9GBC3"/>
<gene>
    <name evidence="2" type="primary">CCDC122</name>
</gene>
<dbReference type="eggNOG" id="ENOG502RYNY">
    <property type="taxonomic scope" value="Eukaryota"/>
</dbReference>
<reference evidence="2" key="2">
    <citation type="submission" date="2025-08" db="UniProtKB">
        <authorList>
            <consortium name="Ensembl"/>
        </authorList>
    </citation>
    <scope>IDENTIFICATION</scope>
</reference>
<dbReference type="GeneID" id="100561271"/>
<dbReference type="CTD" id="160857"/>
<dbReference type="GeneTree" id="ENSGT00390000005130"/>
<protein>
    <submittedName>
        <fullName evidence="2">Coiled-coil domain containing 122</fullName>
    </submittedName>
</protein>
<name>H9GBC3_ANOCA</name>
<dbReference type="Proteomes" id="UP000001646">
    <property type="component" value="Unplaced"/>
</dbReference>
<sequence length="259" mass="30480">MATNPTNSSLAEVVKQVADQQNTQASEIERSQTTLQWLQTQLQEFEMQMNCVVSERQATERQMYYQDETIASTKHDCEKLETEITALSAENIKLKFDTELLQEEFQIILLRNNAYYQNIAVHKDYFDKMESKLPLMIELTKKRATVKEMTAHREALMPVLQDPDVHASPIQDEMISLKEDINVLKEAISEKENELRDEKNVHARLRKEIEVQNKRYEAILKRLHCQVNKLQSKRRQWNWNIQQMEEKAAELRKLLGTTD</sequence>
<keyword evidence="1" id="KW-0175">Coiled coil</keyword>
<evidence type="ECO:0000256" key="1">
    <source>
        <dbReference type="SAM" id="Coils"/>
    </source>
</evidence>
<dbReference type="FunCoup" id="H9GBC3">
    <property type="interactions" value="11"/>
</dbReference>